<dbReference type="Gene3D" id="1.25.10.10">
    <property type="entry name" value="Leucine-rich Repeat Variant"/>
    <property type="match status" value="2"/>
</dbReference>
<evidence type="ECO:0000313" key="2">
    <source>
        <dbReference type="Proteomes" id="UP000619788"/>
    </source>
</evidence>
<dbReference type="EMBL" id="BOOJ01000071">
    <property type="protein sequence ID" value="GIH96786.1"/>
    <property type="molecule type" value="Genomic_DNA"/>
</dbReference>
<dbReference type="Pfam" id="PF13646">
    <property type="entry name" value="HEAT_2"/>
    <property type="match status" value="1"/>
</dbReference>
<comment type="caution">
    <text evidence="1">The sequence shown here is derived from an EMBL/GenBank/DDBJ whole genome shotgun (WGS) entry which is preliminary data.</text>
</comment>
<dbReference type="Proteomes" id="UP000619788">
    <property type="component" value="Unassembled WGS sequence"/>
</dbReference>
<name>A0A8J3SQ91_9ACTN</name>
<keyword evidence="2" id="KW-1185">Reference proteome</keyword>
<dbReference type="InterPro" id="IPR011989">
    <property type="entry name" value="ARM-like"/>
</dbReference>
<proteinExistence type="predicted"/>
<reference evidence="1 2" key="1">
    <citation type="submission" date="2021-01" db="EMBL/GenBank/DDBJ databases">
        <title>Whole genome shotgun sequence of Planobispora siamensis NBRC 107568.</title>
        <authorList>
            <person name="Komaki H."/>
            <person name="Tamura T."/>
        </authorList>
    </citation>
    <scope>NUCLEOTIDE SEQUENCE [LARGE SCALE GENOMIC DNA]</scope>
    <source>
        <strain evidence="1 2">NBRC 107568</strain>
    </source>
</reference>
<organism evidence="1 2">
    <name type="scientific">Planobispora siamensis</name>
    <dbReference type="NCBI Taxonomy" id="936338"/>
    <lineage>
        <taxon>Bacteria</taxon>
        <taxon>Bacillati</taxon>
        <taxon>Actinomycetota</taxon>
        <taxon>Actinomycetes</taxon>
        <taxon>Streptosporangiales</taxon>
        <taxon>Streptosporangiaceae</taxon>
        <taxon>Planobispora</taxon>
    </lineage>
</organism>
<dbReference type="SUPFAM" id="SSF48371">
    <property type="entry name" value="ARM repeat"/>
    <property type="match status" value="1"/>
</dbReference>
<evidence type="ECO:0008006" key="3">
    <source>
        <dbReference type="Google" id="ProtNLM"/>
    </source>
</evidence>
<protein>
    <recommendedName>
        <fullName evidence="3">HEAT repeat-containing protein</fullName>
    </recommendedName>
</protein>
<evidence type="ECO:0000313" key="1">
    <source>
        <dbReference type="EMBL" id="GIH96786.1"/>
    </source>
</evidence>
<sequence>MAGIKDPFRRLTGHREMPGEPIVDSVHRLVLAGERGGRSVFDELAGALLAVVSDADLAEQVLDVLTEADPKVWIELDAVLRSWRYGYRDPRIAPSRVIGKADDPLAVMLAACDRSGYERERALGHPIMRTDVRLFPVLVVRTVDWVGAVRDRALQILEEALSNADAAALQAVVPVAVRLGERQRGHSLTELVRHALVRAGDETLSTVRRSEDLRTRRFAFEVTLQAGRMDREQLLEAALHEPDVISRTRCARALSAEAIADDRPEIMQRLLEGTSARVRVEALTALVRLGHTDAGPRFLADDASLMRLTAQWAVRRAGGDPAEHYRRHLSAPAVHGTRGLLAGLGDCGGPADADLVLPHLRDPRPRVRAEAVRTLRRLGARIDVTAMLEDPAPAVVRSVVTTLRASGPDAPVERLWELLDAGHPRHVRQAAHRLLADRNAWTRIRADLLLAGDVDEVLSRRARADLAVWCARDAVRVYQKCPDELRGELEGLLSAAGEAVDQDDARLLRWLIQTGR</sequence>
<dbReference type="RefSeq" id="WP_204068815.1">
    <property type="nucleotide sequence ID" value="NZ_BOOJ01000071.1"/>
</dbReference>
<accession>A0A8J3SQ91</accession>
<dbReference type="AlphaFoldDB" id="A0A8J3SQ91"/>
<gene>
    <name evidence="1" type="ORF">Psi01_74160</name>
</gene>
<dbReference type="InterPro" id="IPR016024">
    <property type="entry name" value="ARM-type_fold"/>
</dbReference>